<keyword evidence="1" id="KW-0472">Membrane</keyword>
<sequence length="422" mass="48760">MLRVLCPARRRGRFTISTLRCCVFQGREYTRRCTKKMYNIILAVASASRFTGLHFRGGHVAASLRLRDSLSLVLAIAVNILVFVARSGYRFDRRVGARGVRSAYLQIPRETCHVLLRIYDRRDLDYVDEVGFTHFHAACGANLVRDARAFLDEGADPNCSGFRDGRLAAAFASRCRSTSRTNVANLLPNVVDLLLDRGADLSKFVFPTASRFNEGINKRCYRDSYRFKVRWASTILVVAERVEERGYELTRSDALTIMKLLAVNGLIKVDPDDDEMFERKAMRIMIKSDLSLYDLTRLRPGEEEKRLAYRDYFEFTQTHDHRHLHEGRHRGCLAHPCETMARGFFRRWALHSFLEMIRYRLLIECCEIMIIDESFTNKDLWNVCLRLSSKLRSVERDDTIAIAKRRHRVTSPSSSFAYAICI</sequence>
<accession>A0A6H5IMQ4</accession>
<dbReference type="OrthoDB" id="496981at2759"/>
<reference evidence="2 3" key="1">
    <citation type="submission" date="2020-02" db="EMBL/GenBank/DDBJ databases">
        <authorList>
            <person name="Ferguson B K."/>
        </authorList>
    </citation>
    <scope>NUCLEOTIDE SEQUENCE [LARGE SCALE GENOMIC DNA]</scope>
</reference>
<dbReference type="SUPFAM" id="SSF48403">
    <property type="entry name" value="Ankyrin repeat"/>
    <property type="match status" value="1"/>
</dbReference>
<proteinExistence type="predicted"/>
<feature type="transmembrane region" description="Helical" evidence="1">
    <location>
        <begin position="69"/>
        <end position="89"/>
    </location>
</feature>
<name>A0A6H5IMQ4_9HYME</name>
<dbReference type="Proteomes" id="UP000479190">
    <property type="component" value="Unassembled WGS sequence"/>
</dbReference>
<evidence type="ECO:0000256" key="1">
    <source>
        <dbReference type="SAM" id="Phobius"/>
    </source>
</evidence>
<keyword evidence="3" id="KW-1185">Reference proteome</keyword>
<dbReference type="Gene3D" id="1.25.40.20">
    <property type="entry name" value="Ankyrin repeat-containing domain"/>
    <property type="match status" value="1"/>
</dbReference>
<evidence type="ECO:0000313" key="2">
    <source>
        <dbReference type="EMBL" id="CAB0038898.1"/>
    </source>
</evidence>
<gene>
    <name evidence="2" type="ORF">TBRA_LOCUS10665</name>
</gene>
<evidence type="ECO:0000313" key="3">
    <source>
        <dbReference type="Proteomes" id="UP000479190"/>
    </source>
</evidence>
<dbReference type="EMBL" id="CADCXV010000928">
    <property type="protein sequence ID" value="CAB0038898.1"/>
    <property type="molecule type" value="Genomic_DNA"/>
</dbReference>
<protein>
    <submittedName>
        <fullName evidence="2">Uncharacterized protein</fullName>
    </submittedName>
</protein>
<keyword evidence="1" id="KW-0812">Transmembrane</keyword>
<keyword evidence="1" id="KW-1133">Transmembrane helix</keyword>
<dbReference type="AlphaFoldDB" id="A0A6H5IMQ4"/>
<organism evidence="2 3">
    <name type="scientific">Trichogramma brassicae</name>
    <dbReference type="NCBI Taxonomy" id="86971"/>
    <lineage>
        <taxon>Eukaryota</taxon>
        <taxon>Metazoa</taxon>
        <taxon>Ecdysozoa</taxon>
        <taxon>Arthropoda</taxon>
        <taxon>Hexapoda</taxon>
        <taxon>Insecta</taxon>
        <taxon>Pterygota</taxon>
        <taxon>Neoptera</taxon>
        <taxon>Endopterygota</taxon>
        <taxon>Hymenoptera</taxon>
        <taxon>Apocrita</taxon>
        <taxon>Proctotrupomorpha</taxon>
        <taxon>Chalcidoidea</taxon>
        <taxon>Trichogrammatidae</taxon>
        <taxon>Trichogramma</taxon>
    </lineage>
</organism>
<dbReference type="InterPro" id="IPR036770">
    <property type="entry name" value="Ankyrin_rpt-contain_sf"/>
</dbReference>